<dbReference type="AlphaFoldDB" id="A0A8S3Z4S0"/>
<keyword evidence="3" id="KW-0479">Metal-binding</keyword>
<organism evidence="5 6">
    <name type="scientific">Candidula unifasciata</name>
    <dbReference type="NCBI Taxonomy" id="100452"/>
    <lineage>
        <taxon>Eukaryota</taxon>
        <taxon>Metazoa</taxon>
        <taxon>Spiralia</taxon>
        <taxon>Lophotrochozoa</taxon>
        <taxon>Mollusca</taxon>
        <taxon>Gastropoda</taxon>
        <taxon>Heterobranchia</taxon>
        <taxon>Euthyneura</taxon>
        <taxon>Panpulmonata</taxon>
        <taxon>Eupulmonata</taxon>
        <taxon>Stylommatophora</taxon>
        <taxon>Helicina</taxon>
        <taxon>Helicoidea</taxon>
        <taxon>Geomitridae</taxon>
        <taxon>Candidula</taxon>
    </lineage>
</organism>
<evidence type="ECO:0008006" key="7">
    <source>
        <dbReference type="Google" id="ProtNLM"/>
    </source>
</evidence>
<dbReference type="GO" id="GO:0046872">
    <property type="term" value="F:metal ion binding"/>
    <property type="evidence" value="ECO:0007669"/>
    <property type="project" value="UniProtKB-KW"/>
</dbReference>
<dbReference type="InterPro" id="IPR001008">
    <property type="entry name" value="Metalthion_mollusc"/>
</dbReference>
<evidence type="ECO:0000313" key="5">
    <source>
        <dbReference type="EMBL" id="CAG5121726.1"/>
    </source>
</evidence>
<dbReference type="EMBL" id="CAJHNH020001147">
    <property type="protein sequence ID" value="CAG5121726.1"/>
    <property type="molecule type" value="Genomic_DNA"/>
</dbReference>
<reference evidence="5" key="1">
    <citation type="submission" date="2021-04" db="EMBL/GenBank/DDBJ databases">
        <authorList>
            <consortium name="Molecular Ecology Group"/>
        </authorList>
    </citation>
    <scope>NUCLEOTIDE SEQUENCE</scope>
</reference>
<comment type="similarity">
    <text evidence="1">Belongs to the metallothionein superfamily. Type 2 family.</text>
</comment>
<feature type="non-terminal residue" evidence="5">
    <location>
        <position position="1"/>
    </location>
</feature>
<evidence type="ECO:0000313" key="6">
    <source>
        <dbReference type="Proteomes" id="UP000678393"/>
    </source>
</evidence>
<evidence type="ECO:0000256" key="3">
    <source>
        <dbReference type="ARBA" id="ARBA00022723"/>
    </source>
</evidence>
<dbReference type="PRINTS" id="PR00875">
    <property type="entry name" value="MTMOLLUSC"/>
</dbReference>
<evidence type="ECO:0000256" key="2">
    <source>
        <dbReference type="ARBA" id="ARBA00022539"/>
    </source>
</evidence>
<evidence type="ECO:0000256" key="4">
    <source>
        <dbReference type="ARBA" id="ARBA00022851"/>
    </source>
</evidence>
<name>A0A8S3Z4S0_9EUPU</name>
<proteinExistence type="inferred from homology"/>
<comment type="caution">
    <text evidence="5">The sequence shown here is derived from an EMBL/GenBank/DDBJ whole genome shotgun (WGS) entry which is preliminary data.</text>
</comment>
<sequence length="76" mass="7798">NTSRVQSECKNKNRKTVCKCDTENINPCSCGQACQCGTGCTCAECNTCKCTADSCKCGNQCTGSGSCKCGSGCGCK</sequence>
<protein>
    <recommendedName>
        <fullName evidence="7">Metallothionein</fullName>
    </recommendedName>
</protein>
<keyword evidence="2" id="KW-0104">Cadmium</keyword>
<accession>A0A8S3Z4S0</accession>
<evidence type="ECO:0000256" key="1">
    <source>
        <dbReference type="ARBA" id="ARBA00005508"/>
    </source>
</evidence>
<keyword evidence="4" id="KW-0480">Metal-thiolate cluster</keyword>
<keyword evidence="6" id="KW-1185">Reference proteome</keyword>
<gene>
    <name evidence="5" type="ORF">CUNI_LOCUS7284</name>
</gene>
<dbReference type="Proteomes" id="UP000678393">
    <property type="component" value="Unassembled WGS sequence"/>
</dbReference>